<keyword evidence="2" id="KW-1185">Reference proteome</keyword>
<name>A0ABU3SRB4_9ALTE</name>
<dbReference type="NCBIfam" id="NF045579">
    <property type="entry name" value="rhamnoside_JR"/>
    <property type="match status" value="1"/>
</dbReference>
<evidence type="ECO:0000313" key="2">
    <source>
        <dbReference type="Proteomes" id="UP001247805"/>
    </source>
</evidence>
<accession>A0ABU3SRB4</accession>
<comment type="caution">
    <text evidence="1">The sequence shown here is derived from an EMBL/GenBank/DDBJ whole genome shotgun (WGS) entry which is preliminary data.</text>
</comment>
<dbReference type="EMBL" id="JAWDIO010000001">
    <property type="protein sequence ID" value="MDU0352536.1"/>
    <property type="molecule type" value="Genomic_DNA"/>
</dbReference>
<dbReference type="RefSeq" id="WP_316024252.1">
    <property type="nucleotide sequence ID" value="NZ_JAWDIO010000001.1"/>
</dbReference>
<dbReference type="Gene3D" id="2.60.120.260">
    <property type="entry name" value="Galactose-binding domain-like"/>
    <property type="match status" value="1"/>
</dbReference>
<gene>
    <name evidence="1" type="ORF">RS130_00215</name>
</gene>
<protein>
    <submittedName>
        <fullName evidence="1">Uncharacterized protein</fullName>
    </submittedName>
</protein>
<dbReference type="SUPFAM" id="SSF49785">
    <property type="entry name" value="Galactose-binding domain-like"/>
    <property type="match status" value="1"/>
</dbReference>
<sequence>MIKKWAGPVKVQFEQLDDWTNHANTGIKHYSGTAHYRKNFNLTAKDIVAERPLYLDLGKVQQIAEVTVNGEKTRDLMETALCIGY</sequence>
<organism evidence="1 2">
    <name type="scientific">Paraglaciecola aquimarina</name>
    <dbReference type="NCBI Taxonomy" id="1235557"/>
    <lineage>
        <taxon>Bacteria</taxon>
        <taxon>Pseudomonadati</taxon>
        <taxon>Pseudomonadota</taxon>
        <taxon>Gammaproteobacteria</taxon>
        <taxon>Alteromonadales</taxon>
        <taxon>Alteromonadaceae</taxon>
        <taxon>Paraglaciecola</taxon>
    </lineage>
</organism>
<dbReference type="InterPro" id="IPR008979">
    <property type="entry name" value="Galactose-bd-like_sf"/>
</dbReference>
<proteinExistence type="predicted"/>
<dbReference type="Proteomes" id="UP001247805">
    <property type="component" value="Unassembled WGS sequence"/>
</dbReference>
<reference evidence="1 2" key="1">
    <citation type="submission" date="2023-10" db="EMBL/GenBank/DDBJ databases">
        <title>Glaciecola aquimarina strain GGW-M5 nov., isolated from a coastal seawater.</title>
        <authorList>
            <person name="Bayburt H."/>
            <person name="Kim J.M."/>
            <person name="Choi B.J."/>
            <person name="Jeon C.O."/>
        </authorList>
    </citation>
    <scope>NUCLEOTIDE SEQUENCE [LARGE SCALE GENOMIC DNA]</scope>
    <source>
        <strain evidence="1 2">KCTC 32108</strain>
    </source>
</reference>
<evidence type="ECO:0000313" key="1">
    <source>
        <dbReference type="EMBL" id="MDU0352536.1"/>
    </source>
</evidence>